<keyword evidence="5 8" id="KW-0804">Transcription</keyword>
<evidence type="ECO:0000259" key="12">
    <source>
        <dbReference type="Pfam" id="PF22536"/>
    </source>
</evidence>
<evidence type="ECO:0000256" key="9">
    <source>
        <dbReference type="SAM" id="MobiDB-lite"/>
    </source>
</evidence>
<evidence type="ECO:0000256" key="8">
    <source>
        <dbReference type="RuleBase" id="RU367076"/>
    </source>
</evidence>
<accession>A0A1E4SVZ9</accession>
<dbReference type="InterPro" id="IPR013197">
    <property type="entry name" value="RNA_pol_III_RPC82-rel_HTH"/>
</dbReference>
<dbReference type="GO" id="GO:0006351">
    <property type="term" value="P:DNA-templated transcription"/>
    <property type="evidence" value="ECO:0007669"/>
    <property type="project" value="InterPro"/>
</dbReference>
<evidence type="ECO:0000256" key="6">
    <source>
        <dbReference type="ARBA" id="ARBA00023242"/>
    </source>
</evidence>
<organism evidence="13 14">
    <name type="scientific">[Candida] arabinofermentans NRRL YB-2248</name>
    <dbReference type="NCBI Taxonomy" id="983967"/>
    <lineage>
        <taxon>Eukaryota</taxon>
        <taxon>Fungi</taxon>
        <taxon>Dikarya</taxon>
        <taxon>Ascomycota</taxon>
        <taxon>Saccharomycotina</taxon>
        <taxon>Pichiomycetes</taxon>
        <taxon>Pichiales</taxon>
        <taxon>Pichiaceae</taxon>
        <taxon>Ogataea</taxon>
        <taxon>Ogataea/Candida clade</taxon>
    </lineage>
</organism>
<dbReference type="EMBL" id="KV453862">
    <property type="protein sequence ID" value="ODV83602.1"/>
    <property type="molecule type" value="Genomic_DNA"/>
</dbReference>
<evidence type="ECO:0000313" key="13">
    <source>
        <dbReference type="EMBL" id="ODV83602.1"/>
    </source>
</evidence>
<reference evidence="14" key="1">
    <citation type="submission" date="2016-04" db="EMBL/GenBank/DDBJ databases">
        <title>Comparative genomics of biotechnologically important yeasts.</title>
        <authorList>
            <consortium name="DOE Joint Genome Institute"/>
            <person name="Riley R."/>
            <person name="Haridas S."/>
            <person name="Wolfe K.H."/>
            <person name="Lopes M.R."/>
            <person name="Hittinger C.T."/>
            <person name="Goker M."/>
            <person name="Salamov A."/>
            <person name="Wisecaver J."/>
            <person name="Long T.M."/>
            <person name="Aerts A.L."/>
            <person name="Barry K."/>
            <person name="Choi C."/>
            <person name="Clum A."/>
            <person name="Coughlan A.Y."/>
            <person name="Deshpande S."/>
            <person name="Douglass A.P."/>
            <person name="Hanson S.J."/>
            <person name="Klenk H.-P."/>
            <person name="Labutti K."/>
            <person name="Lapidus A."/>
            <person name="Lindquist E."/>
            <person name="Lipzen A."/>
            <person name="Meier-Kolthoff J.P."/>
            <person name="Ohm R.A."/>
            <person name="Otillar R.P."/>
            <person name="Pangilinan J."/>
            <person name="Peng Y."/>
            <person name="Rokas A."/>
            <person name="Rosa C.A."/>
            <person name="Scheuner C."/>
            <person name="Sibirny A.A."/>
            <person name="Slot J.C."/>
            <person name="Stielow J.B."/>
            <person name="Sun H."/>
            <person name="Kurtzman C.P."/>
            <person name="Blackwell M."/>
            <person name="Grigoriev I.V."/>
            <person name="Jeffries T.W."/>
        </authorList>
    </citation>
    <scope>NUCLEOTIDE SEQUENCE [LARGE SCALE GENOMIC DNA]</scope>
    <source>
        <strain evidence="14">NRRL YB-2248</strain>
    </source>
</reference>
<gene>
    <name evidence="13" type="ORF">CANARDRAFT_209023</name>
</gene>
<keyword evidence="4 8" id="KW-0240">DNA-directed RNA polymerase</keyword>
<evidence type="ECO:0000256" key="5">
    <source>
        <dbReference type="ARBA" id="ARBA00023163"/>
    </source>
</evidence>
<dbReference type="InterPro" id="IPR039748">
    <property type="entry name" value="RPC3"/>
</dbReference>
<dbReference type="Pfam" id="PF22536">
    <property type="entry name" value="WHD_POLR3C"/>
    <property type="match status" value="1"/>
</dbReference>
<dbReference type="Gene3D" id="1.10.10.10">
    <property type="entry name" value="Winged helix-like DNA-binding domain superfamily/Winged helix DNA-binding domain"/>
    <property type="match status" value="2"/>
</dbReference>
<name>A0A1E4SVZ9_9ASCO</name>
<feature type="domain" description="RNA polymerase III Rpc82 C -terminal" evidence="10">
    <location>
        <begin position="147"/>
        <end position="443"/>
    </location>
</feature>
<dbReference type="Proteomes" id="UP000094801">
    <property type="component" value="Unassembled WGS sequence"/>
</dbReference>
<dbReference type="InterPro" id="IPR036388">
    <property type="entry name" value="WH-like_DNA-bd_sf"/>
</dbReference>
<evidence type="ECO:0000256" key="3">
    <source>
        <dbReference type="ARBA" id="ARBA00016689"/>
    </source>
</evidence>
<feature type="domain" description="DNA-directed RNA polymerase III subunit RPC3 winged-helix" evidence="12">
    <location>
        <begin position="449"/>
        <end position="522"/>
    </location>
</feature>
<evidence type="ECO:0000256" key="2">
    <source>
        <dbReference type="ARBA" id="ARBA00011206"/>
    </source>
</evidence>
<keyword evidence="6 8" id="KW-0539">Nucleus</keyword>
<dbReference type="AlphaFoldDB" id="A0A1E4SVZ9"/>
<dbReference type="STRING" id="983967.A0A1E4SVZ9"/>
<evidence type="ECO:0000256" key="7">
    <source>
        <dbReference type="ARBA" id="ARBA00025127"/>
    </source>
</evidence>
<protein>
    <recommendedName>
        <fullName evidence="3 8">DNA-directed RNA polymerase III subunit RPC3</fullName>
        <shortName evidence="8">RNA polymerase III subunit C3</shortName>
    </recommendedName>
</protein>
<evidence type="ECO:0000259" key="11">
    <source>
        <dbReference type="Pfam" id="PF08221"/>
    </source>
</evidence>
<dbReference type="GO" id="GO:0003697">
    <property type="term" value="F:single-stranded DNA binding"/>
    <property type="evidence" value="ECO:0007669"/>
    <property type="project" value="UniProtKB-UniRule"/>
</dbReference>
<dbReference type="GO" id="GO:0005666">
    <property type="term" value="C:RNA polymerase III complex"/>
    <property type="evidence" value="ECO:0007669"/>
    <property type="project" value="UniProtKB-UniRule"/>
</dbReference>
<dbReference type="PANTHER" id="PTHR12949:SF0">
    <property type="entry name" value="DNA-DIRECTED RNA POLYMERASE III SUBUNIT RPC3"/>
    <property type="match status" value="1"/>
</dbReference>
<dbReference type="InterPro" id="IPR055207">
    <property type="entry name" value="POLR3C_WHD"/>
</dbReference>
<comment type="subcellular location">
    <subcellularLocation>
        <location evidence="1 8">Nucleus</location>
    </subcellularLocation>
</comment>
<dbReference type="Pfam" id="PF08221">
    <property type="entry name" value="HTH_9"/>
    <property type="match status" value="1"/>
</dbReference>
<dbReference type="Pfam" id="PF05645">
    <property type="entry name" value="RNA_pol_Rpc82"/>
    <property type="match status" value="1"/>
</dbReference>
<comment type="function">
    <text evidence="7 8">DNA-dependent RNA polymerase catalyzes the transcription of DNA into RNA using the four ribonucleoside triphosphates as substrates. Specific core component of RNA polymerase III which synthesizes small RNAs, such as 5S rRNA and tRNAs.</text>
</comment>
<feature type="compositionally biased region" description="Acidic residues" evidence="9">
    <location>
        <begin position="391"/>
        <end position="403"/>
    </location>
</feature>
<feature type="domain" description="RNA polymerase III subunit RPC82-related helix-turn-helix" evidence="11">
    <location>
        <begin position="18"/>
        <end position="78"/>
    </location>
</feature>
<evidence type="ECO:0000259" key="10">
    <source>
        <dbReference type="Pfam" id="PF05645"/>
    </source>
</evidence>
<dbReference type="PANTHER" id="PTHR12949">
    <property type="entry name" value="RNA POLYMERASE III DNA DIRECTED -RELATED"/>
    <property type="match status" value="1"/>
</dbReference>
<dbReference type="OrthoDB" id="272392at2759"/>
<comment type="subunit">
    <text evidence="2 8">Component of the RNA polymerase III (Pol III) complex consisting of 17 subunits.</text>
</comment>
<feature type="region of interest" description="Disordered" evidence="9">
    <location>
        <begin position="372"/>
        <end position="403"/>
    </location>
</feature>
<comment type="similarity">
    <text evidence="8">Belongs to the RNA polymerase beta chain family.</text>
</comment>
<evidence type="ECO:0000313" key="14">
    <source>
        <dbReference type="Proteomes" id="UP000094801"/>
    </source>
</evidence>
<evidence type="ECO:0000256" key="4">
    <source>
        <dbReference type="ARBA" id="ARBA00022478"/>
    </source>
</evidence>
<dbReference type="InterPro" id="IPR008806">
    <property type="entry name" value="RNA_pol_III_Rpc82_C"/>
</dbReference>
<keyword evidence="14" id="KW-1185">Reference proteome</keyword>
<sequence>MIPTTLPLSAKTQSPSSFLYTHILKLHLGEQAAYVFSIILNHNRLTLHQILKYSSLKSSNLKKILVSLIQLNCIVYTKDFKSSSIHYSINDEGVLKLIYANDIILQINNQYDKSYATVIQNILLSGHFTLNDYIQQKTNENTTEIEKIFYRLCKDKWLIPINEFQFQNKFDLFNQIFKKIEIKFNSDSNNKLLSQSKKLQLIKQQTKDSYLKLIENNELNNSIYINSININPNLSLTFNFDRFLKKLTSCHLQSLVKHRIGEISSNLYRLLLNRLESKFRSPISLDYQLEKFLANVGITTVGLDPNQLNDLNLRFKLKDQEKGLNFNVNDLTRELKMNGEKFNITKDNLIGTICDPSLTKKRKKSYNKNVKRVKLEDEDDDDEDGLHQVSDEESEEEEEEELDTPSLIMHHLKLLAGDPQFPFLIESTTNSYYIPLTELYPKLTKHTLKQYIKTMFGSDSIRVLNCIEKFKLLDEKSISKLVLLKENHVRNIIANLQRFNIIQSQEIPKTQDRSAMRAVYAYRFNYFTCLKLFKNSLIFNMAELLELIEDDKNLNKILLDKISRIDVKGKEKELLMINELKQLHNFYKFEKNCLSKFQRLKTSFEIFSFMSDL</sequence>
<proteinExistence type="inferred from homology"/>
<evidence type="ECO:0000256" key="1">
    <source>
        <dbReference type="ARBA" id="ARBA00004123"/>
    </source>
</evidence>